<dbReference type="InParanoid" id="S8DZN8"/>
<dbReference type="Proteomes" id="UP000015241">
    <property type="component" value="Unassembled WGS sequence"/>
</dbReference>
<name>S8DZN8_FOMSC</name>
<sequence length="277" mass="31121">MSTSNTPNPELEILELKCKLAAARVKAEANQVAMEEHTKHKVEEVEQRQKEEEAERALEATDVARTKAAGKAQAKLGLSEGTYARAENTCVQCSGKGLACFRPSTGLKKVCRKCTVEKTQCDWPREPVKKRRVNTSAKAGKKTAEEINDSNTYNEPEVSPSKERKRAMKQGKESAEAVPAPLLGTGARWSARPEEEMSDCELILRLLTEVQELWVDLRKEQALRKTLESKLKRHEVHNVVIKDYMDKVAEELGEMETEWEGSESESESESEESEESE</sequence>
<protein>
    <submittedName>
        <fullName evidence="2">Uncharacterized protein</fullName>
    </submittedName>
</protein>
<dbReference type="AlphaFoldDB" id="S8DZN8"/>
<dbReference type="EMBL" id="KE504187">
    <property type="protein sequence ID" value="EPS96588.1"/>
    <property type="molecule type" value="Genomic_DNA"/>
</dbReference>
<feature type="region of interest" description="Disordered" evidence="1">
    <location>
        <begin position="254"/>
        <end position="277"/>
    </location>
</feature>
<organism evidence="2 3">
    <name type="scientific">Fomitopsis schrenkii</name>
    <name type="common">Brown rot fungus</name>
    <dbReference type="NCBI Taxonomy" id="2126942"/>
    <lineage>
        <taxon>Eukaryota</taxon>
        <taxon>Fungi</taxon>
        <taxon>Dikarya</taxon>
        <taxon>Basidiomycota</taxon>
        <taxon>Agaricomycotina</taxon>
        <taxon>Agaricomycetes</taxon>
        <taxon>Polyporales</taxon>
        <taxon>Fomitopsis</taxon>
    </lineage>
</organism>
<accession>S8DZN8</accession>
<evidence type="ECO:0000256" key="1">
    <source>
        <dbReference type="SAM" id="MobiDB-lite"/>
    </source>
</evidence>
<feature type="region of interest" description="Disordered" evidence="1">
    <location>
        <begin position="34"/>
        <end position="55"/>
    </location>
</feature>
<proteinExistence type="predicted"/>
<evidence type="ECO:0000313" key="3">
    <source>
        <dbReference type="Proteomes" id="UP000015241"/>
    </source>
</evidence>
<gene>
    <name evidence="2" type="ORF">FOMPIDRAFT_91948</name>
</gene>
<dbReference type="HOGENOM" id="CLU_980162_0_0_1"/>
<reference evidence="2 3" key="1">
    <citation type="journal article" date="2012" name="Science">
        <title>The Paleozoic origin of enzymatic lignin decomposition reconstructed from 31 fungal genomes.</title>
        <authorList>
            <person name="Floudas D."/>
            <person name="Binder M."/>
            <person name="Riley R."/>
            <person name="Barry K."/>
            <person name="Blanchette R.A."/>
            <person name="Henrissat B."/>
            <person name="Martinez A.T."/>
            <person name="Otillar R."/>
            <person name="Spatafora J.W."/>
            <person name="Yadav J.S."/>
            <person name="Aerts A."/>
            <person name="Benoit I."/>
            <person name="Boyd A."/>
            <person name="Carlson A."/>
            <person name="Copeland A."/>
            <person name="Coutinho P.M."/>
            <person name="de Vries R.P."/>
            <person name="Ferreira P."/>
            <person name="Findley K."/>
            <person name="Foster B."/>
            <person name="Gaskell J."/>
            <person name="Glotzer D."/>
            <person name="Gorecki P."/>
            <person name="Heitman J."/>
            <person name="Hesse C."/>
            <person name="Hori C."/>
            <person name="Igarashi K."/>
            <person name="Jurgens J.A."/>
            <person name="Kallen N."/>
            <person name="Kersten P."/>
            <person name="Kohler A."/>
            <person name="Kuees U."/>
            <person name="Kumar T.K.A."/>
            <person name="Kuo A."/>
            <person name="LaButti K."/>
            <person name="Larrondo L.F."/>
            <person name="Lindquist E."/>
            <person name="Ling A."/>
            <person name="Lombard V."/>
            <person name="Lucas S."/>
            <person name="Lundell T."/>
            <person name="Martin R."/>
            <person name="McLaughlin D.J."/>
            <person name="Morgenstern I."/>
            <person name="Morin E."/>
            <person name="Murat C."/>
            <person name="Nagy L.G."/>
            <person name="Nolan M."/>
            <person name="Ohm R.A."/>
            <person name="Patyshakuliyeva A."/>
            <person name="Rokas A."/>
            <person name="Ruiz-Duenas F.J."/>
            <person name="Sabat G."/>
            <person name="Salamov A."/>
            <person name="Samejima M."/>
            <person name="Schmutz J."/>
            <person name="Slot J.C."/>
            <person name="St John F."/>
            <person name="Stenlid J."/>
            <person name="Sun H."/>
            <person name="Sun S."/>
            <person name="Syed K."/>
            <person name="Tsang A."/>
            <person name="Wiebenga A."/>
            <person name="Young D."/>
            <person name="Pisabarro A."/>
            <person name="Eastwood D.C."/>
            <person name="Martin F."/>
            <person name="Cullen D."/>
            <person name="Grigoriev I.V."/>
            <person name="Hibbett D.S."/>
        </authorList>
    </citation>
    <scope>NUCLEOTIDE SEQUENCE</scope>
    <source>
        <strain evidence="3">FP-58527</strain>
    </source>
</reference>
<keyword evidence="3" id="KW-1185">Reference proteome</keyword>
<evidence type="ECO:0000313" key="2">
    <source>
        <dbReference type="EMBL" id="EPS96588.1"/>
    </source>
</evidence>
<feature type="region of interest" description="Disordered" evidence="1">
    <location>
        <begin position="132"/>
        <end position="181"/>
    </location>
</feature>